<accession>A0A7S7NL26</accession>
<evidence type="ECO:0000259" key="1">
    <source>
        <dbReference type="SMART" id="SM00530"/>
    </source>
</evidence>
<reference evidence="2 3" key="1">
    <citation type="submission" date="2020-10" db="EMBL/GenBank/DDBJ databases">
        <title>Complete genome sequence of Paludibaculum fermentans P105T, a facultatively anaerobic acidobacterium capable of dissimilatory Fe(III) reduction.</title>
        <authorList>
            <person name="Dedysh S.N."/>
            <person name="Beletsky A.V."/>
            <person name="Kulichevskaya I.S."/>
            <person name="Mardanov A.V."/>
            <person name="Ravin N.V."/>
        </authorList>
    </citation>
    <scope>NUCLEOTIDE SEQUENCE [LARGE SCALE GENOMIC DNA]</scope>
    <source>
        <strain evidence="2 3">P105</strain>
    </source>
</reference>
<sequence>MDVSLLIRQRLSELGLDQKDLAASAQVTESYISQLLGRKKAPPAPGRTDIYEKVERVLRLPSGELSRLADLQRQQELKKRVAQPPTPLFKDCRDLILRKCEPGSREEVRRIFEKDPFGELERLVTQKILDTAQAVAREELRNEAWLRALAEHSERSFEQVRVAMLEFLDTDMFQVSLESCVSFLHPMIDSWDIDLRSFGMEVVLNKRLGPAAVKRFEFVECSPERPPEMEPGFEQFLRDASLSGSATEEEIEFLRKLKFDGRRPSALYYYRELQSLRDPLHFQAAPESGGVQ</sequence>
<dbReference type="InterPro" id="IPR010982">
    <property type="entry name" value="Lambda_DNA-bd_dom_sf"/>
</dbReference>
<dbReference type="InterPro" id="IPR001387">
    <property type="entry name" value="Cro/C1-type_HTH"/>
</dbReference>
<evidence type="ECO:0000313" key="2">
    <source>
        <dbReference type="EMBL" id="QOY85602.1"/>
    </source>
</evidence>
<dbReference type="AlphaFoldDB" id="A0A7S7NL26"/>
<keyword evidence="3" id="KW-1185">Reference proteome</keyword>
<name>A0A7S7NL26_PALFE</name>
<dbReference type="SUPFAM" id="SSF47413">
    <property type="entry name" value="lambda repressor-like DNA-binding domains"/>
    <property type="match status" value="1"/>
</dbReference>
<dbReference type="KEGG" id="pfer:IRI77_22580"/>
<organism evidence="2 3">
    <name type="scientific">Paludibaculum fermentans</name>
    <dbReference type="NCBI Taxonomy" id="1473598"/>
    <lineage>
        <taxon>Bacteria</taxon>
        <taxon>Pseudomonadati</taxon>
        <taxon>Acidobacteriota</taxon>
        <taxon>Terriglobia</taxon>
        <taxon>Bryobacterales</taxon>
        <taxon>Bryobacteraceae</taxon>
        <taxon>Paludibaculum</taxon>
    </lineage>
</organism>
<dbReference type="CDD" id="cd00093">
    <property type="entry name" value="HTH_XRE"/>
    <property type="match status" value="1"/>
</dbReference>
<dbReference type="RefSeq" id="WP_194447272.1">
    <property type="nucleotide sequence ID" value="NZ_CP063849.1"/>
</dbReference>
<dbReference type="Proteomes" id="UP000593892">
    <property type="component" value="Chromosome"/>
</dbReference>
<proteinExistence type="predicted"/>
<gene>
    <name evidence="2" type="ORF">IRI77_22580</name>
</gene>
<dbReference type="SMART" id="SM00530">
    <property type="entry name" value="HTH_XRE"/>
    <property type="match status" value="1"/>
</dbReference>
<dbReference type="EMBL" id="CP063849">
    <property type="protein sequence ID" value="QOY85602.1"/>
    <property type="molecule type" value="Genomic_DNA"/>
</dbReference>
<feature type="domain" description="HTH cro/C1-type" evidence="1">
    <location>
        <begin position="6"/>
        <end position="65"/>
    </location>
</feature>
<evidence type="ECO:0000313" key="3">
    <source>
        <dbReference type="Proteomes" id="UP000593892"/>
    </source>
</evidence>
<dbReference type="GO" id="GO:0003677">
    <property type="term" value="F:DNA binding"/>
    <property type="evidence" value="ECO:0007669"/>
    <property type="project" value="InterPro"/>
</dbReference>
<protein>
    <submittedName>
        <fullName evidence="2">XRE family transcriptional regulator</fullName>
    </submittedName>
</protein>